<dbReference type="AlphaFoldDB" id="A0A183AKQ0"/>
<proteinExistence type="predicted"/>
<keyword evidence="3" id="KW-1185">Reference proteome</keyword>
<dbReference type="WBParaSite" id="ECPE_0000755101-mRNA-1">
    <property type="protein sequence ID" value="ECPE_0000755101-mRNA-1"/>
    <property type="gene ID" value="ECPE_0000755101"/>
</dbReference>
<accession>A0A183AKQ0</accession>
<dbReference type="OrthoDB" id="10456427at2759"/>
<reference evidence="2 3" key="2">
    <citation type="submission" date="2018-11" db="EMBL/GenBank/DDBJ databases">
        <authorList>
            <consortium name="Pathogen Informatics"/>
        </authorList>
    </citation>
    <scope>NUCLEOTIDE SEQUENCE [LARGE SCALE GENOMIC DNA]</scope>
    <source>
        <strain evidence="2 3">Egypt</strain>
    </source>
</reference>
<keyword evidence="1" id="KW-0732">Signal</keyword>
<sequence length="78" mass="8540">MAALLAVLSVFQLGAASPLEYIVDVDNGKLGNPLFAAAYYRKIRSPLFPRVGKRMTDPDEYVSSSQLIQGLPVRMALQ</sequence>
<protein>
    <submittedName>
        <fullName evidence="4">Secreted protein</fullName>
    </submittedName>
</protein>
<feature type="signal peptide" evidence="1">
    <location>
        <begin position="1"/>
        <end position="16"/>
    </location>
</feature>
<evidence type="ECO:0000313" key="2">
    <source>
        <dbReference type="EMBL" id="VDP81388.1"/>
    </source>
</evidence>
<evidence type="ECO:0000313" key="4">
    <source>
        <dbReference type="WBParaSite" id="ECPE_0000755101-mRNA-1"/>
    </source>
</evidence>
<evidence type="ECO:0000313" key="3">
    <source>
        <dbReference type="Proteomes" id="UP000272942"/>
    </source>
</evidence>
<evidence type="ECO:0000256" key="1">
    <source>
        <dbReference type="SAM" id="SignalP"/>
    </source>
</evidence>
<gene>
    <name evidence="2" type="ORF">ECPE_LOCUS7535</name>
</gene>
<name>A0A183AKQ0_9TREM</name>
<dbReference type="EMBL" id="UZAN01044751">
    <property type="protein sequence ID" value="VDP81388.1"/>
    <property type="molecule type" value="Genomic_DNA"/>
</dbReference>
<organism evidence="4">
    <name type="scientific">Echinostoma caproni</name>
    <dbReference type="NCBI Taxonomy" id="27848"/>
    <lineage>
        <taxon>Eukaryota</taxon>
        <taxon>Metazoa</taxon>
        <taxon>Spiralia</taxon>
        <taxon>Lophotrochozoa</taxon>
        <taxon>Platyhelminthes</taxon>
        <taxon>Trematoda</taxon>
        <taxon>Digenea</taxon>
        <taxon>Plagiorchiida</taxon>
        <taxon>Echinostomata</taxon>
        <taxon>Echinostomatoidea</taxon>
        <taxon>Echinostomatidae</taxon>
        <taxon>Echinostoma</taxon>
    </lineage>
</organism>
<reference evidence="4" key="1">
    <citation type="submission" date="2016-06" db="UniProtKB">
        <authorList>
            <consortium name="WormBaseParasite"/>
        </authorList>
    </citation>
    <scope>IDENTIFICATION</scope>
</reference>
<feature type="chain" id="PRO_5043138123" evidence="1">
    <location>
        <begin position="17"/>
        <end position="78"/>
    </location>
</feature>
<dbReference type="Proteomes" id="UP000272942">
    <property type="component" value="Unassembled WGS sequence"/>
</dbReference>